<dbReference type="AlphaFoldDB" id="Q6ILP6"/>
<sequence length="231" mass="25647">MQPSPKCQSPGRGHSGQYATVQAASIPLTIPDHLPLPDLPIEPINKAGRQQRVESLVCSLFDVLRFLALKNALPHGVRQKTIGIFLRAACPGISGMAMPAIEPRIQKGSSRTLTYAECHHDFWQLTSCVHDDQAGLSAPEAHQNICRTRLTGLLWFPKTIDTCRQSATSINVSLCHPERPLPPHPENLHCHAAMLQFSQFRKGKARSLGSKKKTEESEERRKWHSKAAEKS</sequence>
<feature type="compositionally biased region" description="Basic and acidic residues" evidence="1">
    <location>
        <begin position="212"/>
        <end position="231"/>
    </location>
</feature>
<feature type="region of interest" description="Disordered" evidence="1">
    <location>
        <begin position="203"/>
        <end position="231"/>
    </location>
</feature>
<protein>
    <submittedName>
        <fullName evidence="2">HDC08792</fullName>
    </submittedName>
</protein>
<dbReference type="EMBL" id="BK001970">
    <property type="protein sequence ID" value="DAA02815.1"/>
    <property type="molecule type" value="Genomic_DNA"/>
</dbReference>
<evidence type="ECO:0000313" key="2">
    <source>
        <dbReference type="EMBL" id="DAA02815.1"/>
    </source>
</evidence>
<evidence type="ECO:0000256" key="1">
    <source>
        <dbReference type="SAM" id="MobiDB-lite"/>
    </source>
</evidence>
<accession>Q6ILP6</accession>
<proteinExistence type="predicted"/>
<name>Q6ILP6_DROME</name>
<gene>
    <name evidence="2" type="ORF">HDC08792</name>
</gene>
<reference evidence="2" key="1">
    <citation type="journal article" date="2003" name="Genome Biol.">
        <title>An integrated gene annotation and transcriptional profiling approach towards the full gene content of the Drosophila genome.</title>
        <authorList>
            <person name="Hild M."/>
            <person name="Beckmann B."/>
            <person name="Haas S.A."/>
            <person name="Koch B."/>
            <person name="Solovyev V."/>
            <person name="Busold C."/>
            <person name="Fellenberg K."/>
            <person name="Boutros M."/>
            <person name="Vingron M."/>
            <person name="Sauer F."/>
            <person name="Hoheisel J.D."/>
            <person name="Paro R."/>
        </authorList>
    </citation>
    <scope>NUCLEOTIDE SEQUENCE</scope>
</reference>
<organism evidence="2">
    <name type="scientific">Drosophila melanogaster</name>
    <name type="common">Fruit fly</name>
    <dbReference type="NCBI Taxonomy" id="7227"/>
    <lineage>
        <taxon>Eukaryota</taxon>
        <taxon>Metazoa</taxon>
        <taxon>Ecdysozoa</taxon>
        <taxon>Arthropoda</taxon>
        <taxon>Hexapoda</taxon>
        <taxon>Insecta</taxon>
        <taxon>Pterygota</taxon>
        <taxon>Neoptera</taxon>
        <taxon>Endopterygota</taxon>
        <taxon>Diptera</taxon>
        <taxon>Brachycera</taxon>
        <taxon>Muscomorpha</taxon>
        <taxon>Ephydroidea</taxon>
        <taxon>Drosophilidae</taxon>
        <taxon>Drosophila</taxon>
        <taxon>Sophophora</taxon>
    </lineage>
</organism>